<feature type="signal peptide" evidence="2">
    <location>
        <begin position="1"/>
        <end position="19"/>
    </location>
</feature>
<comment type="similarity">
    <text evidence="1">Belongs to the bacterial solute-binding protein 8 family.</text>
</comment>
<dbReference type="PROSITE" id="PS50983">
    <property type="entry name" value="FE_B12_PBP"/>
    <property type="match status" value="1"/>
</dbReference>
<evidence type="ECO:0000256" key="1">
    <source>
        <dbReference type="ARBA" id="ARBA00008814"/>
    </source>
</evidence>
<dbReference type="InterPro" id="IPR002491">
    <property type="entry name" value="ABC_transptr_periplasmic_BD"/>
</dbReference>
<dbReference type="InterPro" id="IPR050902">
    <property type="entry name" value="ABC_Transporter_SBP"/>
</dbReference>
<sequence>MKKKMSAFLAAVMIFSVLSGCGKKETKSGQSENVDHREKTELAFDNYGRKITVQGVPKKVLTLGPNCTELFCALGLEKYVIGDSLNNHSRGALPQYKETYDKIPELNHSSATRESVETSGADFIYGIDWEFGEEGLDVDELEQFGITTYMNSASTPDEMYQEIRDLGEIFCIEDKAEAYVKEQKTRISAVKDQAANRKPVNVLVYDSGNDGIFTCGGNNFETLLIELAGGKNIFDDQTKKQWITVSYEEAIAREPDVILIHDYDSPSVKEKIDEIKNNAVLSQLECVKKERFATIELESVLPGDRMAYTIEKLAGDFHEFS</sequence>
<keyword evidence="5" id="KW-1185">Reference proteome</keyword>
<protein>
    <submittedName>
        <fullName evidence="4">ABC transporter substrate-binding protein</fullName>
    </submittedName>
</protein>
<dbReference type="AlphaFoldDB" id="A0A7M2RL60"/>
<dbReference type="PROSITE" id="PS51257">
    <property type="entry name" value="PROKAR_LIPOPROTEIN"/>
    <property type="match status" value="1"/>
</dbReference>
<evidence type="ECO:0000256" key="2">
    <source>
        <dbReference type="SAM" id="SignalP"/>
    </source>
</evidence>
<dbReference type="PANTHER" id="PTHR30535:SF7">
    <property type="entry name" value="IRON(III) DICITRATE-BINDING PROTEIN"/>
    <property type="match status" value="1"/>
</dbReference>
<gene>
    <name evidence="4" type="ORF">INP51_14405</name>
</gene>
<evidence type="ECO:0000313" key="4">
    <source>
        <dbReference type="EMBL" id="QOV21086.1"/>
    </source>
</evidence>
<name>A0A7M2RL60_9FIRM</name>
<keyword evidence="2" id="KW-0732">Signal</keyword>
<dbReference type="EMBL" id="CP063304">
    <property type="protein sequence ID" value="QOV21086.1"/>
    <property type="molecule type" value="Genomic_DNA"/>
</dbReference>
<reference evidence="4 5" key="1">
    <citation type="submission" date="2020-10" db="EMBL/GenBank/DDBJ databases">
        <title>Blautia liquoris sp.nov., isolated from the mud in a fermentation cellar used for the production of Chinese strong-flavoured liquor.</title>
        <authorList>
            <person name="Lu L."/>
        </authorList>
    </citation>
    <scope>NUCLEOTIDE SEQUENCE [LARGE SCALE GENOMIC DNA]</scope>
    <source>
        <strain evidence="4 5">LZLJ-3</strain>
    </source>
</reference>
<accession>A0A7M2RL60</accession>
<proteinExistence type="inferred from homology"/>
<feature type="domain" description="Fe/B12 periplasmic-binding" evidence="3">
    <location>
        <begin position="59"/>
        <end position="321"/>
    </location>
</feature>
<dbReference type="Proteomes" id="UP000593601">
    <property type="component" value="Chromosome"/>
</dbReference>
<dbReference type="SUPFAM" id="SSF53807">
    <property type="entry name" value="Helical backbone' metal receptor"/>
    <property type="match status" value="1"/>
</dbReference>
<dbReference type="KEGG" id="bliq:INP51_14405"/>
<feature type="chain" id="PRO_5039281342" evidence="2">
    <location>
        <begin position="20"/>
        <end position="321"/>
    </location>
</feature>
<organism evidence="4 5">
    <name type="scientific">Blautia liquoris</name>
    <dbReference type="NCBI Taxonomy" id="2779518"/>
    <lineage>
        <taxon>Bacteria</taxon>
        <taxon>Bacillati</taxon>
        <taxon>Bacillota</taxon>
        <taxon>Clostridia</taxon>
        <taxon>Lachnospirales</taxon>
        <taxon>Lachnospiraceae</taxon>
        <taxon>Blautia</taxon>
    </lineage>
</organism>
<dbReference type="Gene3D" id="3.40.50.1980">
    <property type="entry name" value="Nitrogenase molybdenum iron protein domain"/>
    <property type="match status" value="2"/>
</dbReference>
<dbReference type="PANTHER" id="PTHR30535">
    <property type="entry name" value="VITAMIN B12-BINDING PROTEIN"/>
    <property type="match status" value="1"/>
</dbReference>
<evidence type="ECO:0000259" key="3">
    <source>
        <dbReference type="PROSITE" id="PS50983"/>
    </source>
</evidence>
<dbReference type="Pfam" id="PF01497">
    <property type="entry name" value="Peripla_BP_2"/>
    <property type="match status" value="1"/>
</dbReference>
<evidence type="ECO:0000313" key="5">
    <source>
        <dbReference type="Proteomes" id="UP000593601"/>
    </source>
</evidence>